<organism evidence="4">
    <name type="scientific">marine sediment metagenome</name>
    <dbReference type="NCBI Taxonomy" id="412755"/>
    <lineage>
        <taxon>unclassified sequences</taxon>
        <taxon>metagenomes</taxon>
        <taxon>ecological metagenomes</taxon>
    </lineage>
</organism>
<keyword evidence="1" id="KW-0489">Methyltransferase</keyword>
<dbReference type="InterPro" id="IPR007757">
    <property type="entry name" value="MT-A70-like"/>
</dbReference>
<evidence type="ECO:0008006" key="5">
    <source>
        <dbReference type="Google" id="ProtNLM"/>
    </source>
</evidence>
<dbReference type="Pfam" id="PF05063">
    <property type="entry name" value="MT-A70"/>
    <property type="match status" value="1"/>
</dbReference>
<evidence type="ECO:0000256" key="3">
    <source>
        <dbReference type="ARBA" id="ARBA00022691"/>
    </source>
</evidence>
<feature type="non-terminal residue" evidence="4">
    <location>
        <position position="1"/>
    </location>
</feature>
<evidence type="ECO:0000256" key="1">
    <source>
        <dbReference type="ARBA" id="ARBA00022603"/>
    </source>
</evidence>
<evidence type="ECO:0000313" key="4">
    <source>
        <dbReference type="EMBL" id="GAJ06813.1"/>
    </source>
</evidence>
<comment type="caution">
    <text evidence="4">The sequence shown here is derived from an EMBL/GenBank/DDBJ whole genome shotgun (WGS) entry which is preliminary data.</text>
</comment>
<gene>
    <name evidence="4" type="ORF">S12H4_45140</name>
</gene>
<dbReference type="PANTHER" id="PTHR12829:SF7">
    <property type="entry name" value="N6-ADENOSINE-METHYLTRANSFERASE CATALYTIC SUBUNIT"/>
    <property type="match status" value="1"/>
</dbReference>
<dbReference type="Gene3D" id="3.40.50.150">
    <property type="entry name" value="Vaccinia Virus protein VP39"/>
    <property type="match status" value="1"/>
</dbReference>
<keyword evidence="2" id="KW-0808">Transferase</keyword>
<sequence length="156" mass="18100">ESRSIEAHYKTLSVEEICSYKDGNGTAIQDKFAEDAVLFLWATQPKIREALQVIEAWGFDYKTGAVWVKDKFGMGYYFREQHELLFVAKKGNMPVPNPEDRPTSIINAPRLQHSRKPDEVYQSIEKMYPKGKYLEMFATRTRPGWKGFGLEVKEEE</sequence>
<dbReference type="GO" id="GO:0032259">
    <property type="term" value="P:methylation"/>
    <property type="evidence" value="ECO:0007669"/>
    <property type="project" value="UniProtKB-KW"/>
</dbReference>
<dbReference type="PROSITE" id="PS51143">
    <property type="entry name" value="MT_A70"/>
    <property type="match status" value="1"/>
</dbReference>
<keyword evidence="3" id="KW-0949">S-adenosyl-L-methionine</keyword>
<protein>
    <recommendedName>
        <fullName evidence="5">MT-A70 family protein</fullName>
    </recommendedName>
</protein>
<dbReference type="GO" id="GO:0001734">
    <property type="term" value="F:mRNA m(6)A methyltransferase activity"/>
    <property type="evidence" value="ECO:0007669"/>
    <property type="project" value="UniProtKB-ARBA"/>
</dbReference>
<name>X1TN85_9ZZZZ</name>
<dbReference type="EMBL" id="BARW01027880">
    <property type="protein sequence ID" value="GAJ06813.1"/>
    <property type="molecule type" value="Genomic_DNA"/>
</dbReference>
<dbReference type="AlphaFoldDB" id="X1TN85"/>
<dbReference type="InterPro" id="IPR029063">
    <property type="entry name" value="SAM-dependent_MTases_sf"/>
</dbReference>
<dbReference type="SUPFAM" id="SSF53335">
    <property type="entry name" value="S-adenosyl-L-methionine-dependent methyltransferases"/>
    <property type="match status" value="1"/>
</dbReference>
<accession>X1TN85</accession>
<reference evidence="4" key="1">
    <citation type="journal article" date="2014" name="Front. Microbiol.">
        <title>High frequency of phylogenetically diverse reductive dehalogenase-homologous genes in deep subseafloor sedimentary metagenomes.</title>
        <authorList>
            <person name="Kawai M."/>
            <person name="Futagami T."/>
            <person name="Toyoda A."/>
            <person name="Takaki Y."/>
            <person name="Nishi S."/>
            <person name="Hori S."/>
            <person name="Arai W."/>
            <person name="Tsubouchi T."/>
            <person name="Morono Y."/>
            <person name="Uchiyama I."/>
            <person name="Ito T."/>
            <person name="Fujiyama A."/>
            <person name="Inagaki F."/>
            <person name="Takami H."/>
        </authorList>
    </citation>
    <scope>NUCLEOTIDE SEQUENCE</scope>
    <source>
        <strain evidence="4">Expedition CK06-06</strain>
    </source>
</reference>
<evidence type="ECO:0000256" key="2">
    <source>
        <dbReference type="ARBA" id="ARBA00022679"/>
    </source>
</evidence>
<proteinExistence type="predicted"/>
<dbReference type="PANTHER" id="PTHR12829">
    <property type="entry name" value="N6-ADENOSINE-METHYLTRANSFERASE"/>
    <property type="match status" value="1"/>
</dbReference>